<gene>
    <name evidence="1" type="ORF">PsorP6_016517</name>
</gene>
<dbReference type="Proteomes" id="UP001163321">
    <property type="component" value="Chromosome 8"/>
</dbReference>
<sequence length="200" mass="22967">MQLGVDITYSTAHKIKEKILQESTEDQRLQFQKVQLYIHLLQEADPITAVKIETQDINGTNERRFHSVFIAPGAARQAFKHMRKFVACAYAESQKTFDAMIAELREIKSAAADYILEIPLDQWETHKITGRRFGHCTSNLADIVNAFLRAIRELPCLEMLDAIYRHQMVKFHERRVVAAALVFPLPPVAQGKFDKQLQDT</sequence>
<keyword evidence="2" id="KW-1185">Reference proteome</keyword>
<dbReference type="EMBL" id="CM047587">
    <property type="protein sequence ID" value="KAI9908312.1"/>
    <property type="molecule type" value="Genomic_DNA"/>
</dbReference>
<accession>A0ACC0VPR3</accession>
<reference evidence="1 2" key="1">
    <citation type="journal article" date="2022" name="bioRxiv">
        <title>The genome of the oomycete Peronosclerospora sorghi, a cosmopolitan pathogen of maize and sorghum, is inflated with dispersed pseudogenes.</title>
        <authorList>
            <person name="Fletcher K."/>
            <person name="Martin F."/>
            <person name="Isakeit T."/>
            <person name="Cavanaugh K."/>
            <person name="Magill C."/>
            <person name="Michelmore R."/>
        </authorList>
    </citation>
    <scope>NUCLEOTIDE SEQUENCE [LARGE SCALE GENOMIC DNA]</scope>
    <source>
        <strain evidence="1">P6</strain>
    </source>
</reference>
<evidence type="ECO:0000313" key="1">
    <source>
        <dbReference type="EMBL" id="KAI9908312.1"/>
    </source>
</evidence>
<organism evidence="1 2">
    <name type="scientific">Peronosclerospora sorghi</name>
    <dbReference type="NCBI Taxonomy" id="230839"/>
    <lineage>
        <taxon>Eukaryota</taxon>
        <taxon>Sar</taxon>
        <taxon>Stramenopiles</taxon>
        <taxon>Oomycota</taxon>
        <taxon>Peronosporomycetes</taxon>
        <taxon>Peronosporales</taxon>
        <taxon>Peronosporaceae</taxon>
        <taxon>Peronosclerospora</taxon>
    </lineage>
</organism>
<comment type="caution">
    <text evidence="1">The sequence shown here is derived from an EMBL/GenBank/DDBJ whole genome shotgun (WGS) entry which is preliminary data.</text>
</comment>
<protein>
    <submittedName>
        <fullName evidence="1">Uncharacterized protein</fullName>
    </submittedName>
</protein>
<name>A0ACC0VPR3_9STRA</name>
<evidence type="ECO:0000313" key="2">
    <source>
        <dbReference type="Proteomes" id="UP001163321"/>
    </source>
</evidence>
<proteinExistence type="predicted"/>